<organism evidence="1 2">
    <name type="scientific">Pseudomonas kitaguniensis</name>
    <dbReference type="NCBI Taxonomy" id="2607908"/>
    <lineage>
        <taxon>Bacteria</taxon>
        <taxon>Pseudomonadati</taxon>
        <taxon>Pseudomonadota</taxon>
        <taxon>Gammaproteobacteria</taxon>
        <taxon>Pseudomonadales</taxon>
        <taxon>Pseudomonadaceae</taxon>
        <taxon>Pseudomonas</taxon>
    </lineage>
</organism>
<reference evidence="1 2" key="2">
    <citation type="journal article" date="2023" name="Plant Pathol.">
        <title>Dismantling and reorganizing Pseudomonas marginalis sensu#lato.</title>
        <authorList>
            <person name="Sawada H."/>
            <person name="Fujikawa T."/>
            <person name="Satou M."/>
        </authorList>
    </citation>
    <scope>NUCLEOTIDE SEQUENCE [LARGE SCALE GENOMIC DNA]</scope>
    <source>
        <strain evidence="1 2">MAFF 212408</strain>
    </source>
</reference>
<dbReference type="Proteomes" id="UP000326112">
    <property type="component" value="Unassembled WGS sequence"/>
</dbReference>
<reference evidence="1 2" key="1">
    <citation type="journal article" date="2020" name="Int. J. Syst. Evol. Microbiol.">
        <title>Pseudomonas kitaguniensis sp. nov., a pathogen causing bacterial rot of Welsh onion in Japan.</title>
        <authorList>
            <person name="Sawada H."/>
            <person name="Fujikawa T."/>
            <person name="Nishiwaki Y."/>
            <person name="Horita H."/>
        </authorList>
    </citation>
    <scope>NUCLEOTIDE SEQUENCE [LARGE SCALE GENOMIC DNA]</scope>
    <source>
        <strain evidence="1 2">MAFF 212408</strain>
    </source>
</reference>
<evidence type="ECO:0000313" key="1">
    <source>
        <dbReference type="EMBL" id="MPR00708.1"/>
    </source>
</evidence>
<protein>
    <submittedName>
        <fullName evidence="1">Uncharacterized protein</fullName>
    </submittedName>
</protein>
<sequence>MKTNYGRFSDDYRGNGYMVSFGFKRGWLLFGFRPLNWHFYFTKLDSKPAFRVYFGPFEIEFFRVTP</sequence>
<dbReference type="EMBL" id="VUAZ01000003">
    <property type="protein sequence ID" value="MPR00708.1"/>
    <property type="molecule type" value="Genomic_DNA"/>
</dbReference>
<accession>A0A5N7KF78</accession>
<name>A0A5N7KF78_9PSED</name>
<evidence type="ECO:0000313" key="2">
    <source>
        <dbReference type="Proteomes" id="UP000326112"/>
    </source>
</evidence>
<proteinExistence type="predicted"/>
<gene>
    <name evidence="1" type="ORF">F0169_00665</name>
</gene>
<keyword evidence="2" id="KW-1185">Reference proteome</keyword>
<dbReference type="RefSeq" id="WP_152745129.1">
    <property type="nucleotide sequence ID" value="NZ_VUAZ01000003.1"/>
</dbReference>
<comment type="caution">
    <text evidence="1">The sequence shown here is derived from an EMBL/GenBank/DDBJ whole genome shotgun (WGS) entry which is preliminary data.</text>
</comment>